<protein>
    <recommendedName>
        <fullName evidence="8">Cytochrome b5 domain-containing protein 1</fullName>
    </recommendedName>
</protein>
<dbReference type="GO" id="GO:0005930">
    <property type="term" value="C:axoneme"/>
    <property type="evidence" value="ECO:0007669"/>
    <property type="project" value="UniProtKB-SubCell"/>
</dbReference>
<keyword evidence="12" id="KW-1185">Reference proteome</keyword>
<keyword evidence="6" id="KW-0206">Cytoskeleton</keyword>
<evidence type="ECO:0000256" key="1">
    <source>
        <dbReference type="ARBA" id="ARBA00004430"/>
    </source>
</evidence>
<evidence type="ECO:0000256" key="5">
    <source>
        <dbReference type="ARBA" id="ARBA00023004"/>
    </source>
</evidence>
<comment type="function">
    <text evidence="9">Radial spoke stalk protein that binds heme under oxidizing conditions. Required for the coordinated beating of multiple cilia maybe by functioning in a redox signaling pathway.</text>
</comment>
<dbReference type="PANTHER" id="PTHR21281:SF0">
    <property type="entry name" value="CYTOCHROME B5 DOMAIN-CONTAINING PROTEIN 1"/>
    <property type="match status" value="1"/>
</dbReference>
<evidence type="ECO:0000313" key="12">
    <source>
        <dbReference type="Proteomes" id="UP000315496"/>
    </source>
</evidence>
<comment type="subcellular location">
    <subcellularLocation>
        <location evidence="1">Cytoplasm</location>
        <location evidence="1">Cytoskeleton</location>
        <location evidence="1">Cilium axoneme</location>
    </subcellularLocation>
</comment>
<accession>A0A4Z1T563</accession>
<feature type="domain" description="Cytochrome b5 heme-binding" evidence="10">
    <location>
        <begin position="4"/>
        <end position="119"/>
    </location>
</feature>
<keyword evidence="3" id="KW-0349">Heme</keyword>
<dbReference type="InterPro" id="IPR052320">
    <property type="entry name" value="Cytochrome_b5_domain"/>
</dbReference>
<evidence type="ECO:0000256" key="6">
    <source>
        <dbReference type="ARBA" id="ARBA00023212"/>
    </source>
</evidence>
<dbReference type="PROSITE" id="PS50255">
    <property type="entry name" value="CYTOCHROME_B5_2"/>
    <property type="match status" value="1"/>
</dbReference>
<dbReference type="AlphaFoldDB" id="A0A4Z1T563"/>
<dbReference type="Gene3D" id="3.10.120.10">
    <property type="entry name" value="Cytochrome b5-like heme/steroid binding domain"/>
    <property type="match status" value="1"/>
</dbReference>
<dbReference type="InterPro" id="IPR001199">
    <property type="entry name" value="Cyt_B5-like_heme/steroid-bd"/>
</dbReference>
<sequence length="215" mass="24870">MNSHVYYTKEDVALHCTAGDCWISHSGRVFDYTTLIQENEANLVASIARAAGTDISFWFDPQTGDPFVMEDPITGEPVFRHPYGLPLLHCNIPYPKLNMSVPPTIPWWRDGKYQIGLLTKNGRPLEILNTLNESRHRIIVPEEETLAEIASRYSRYNSAALTGYRWKYLGEDLDMAKTLEENGILDERETYLRLNWPECDWYVPCITLIWKDELI</sequence>
<dbReference type="GO" id="GO:0046872">
    <property type="term" value="F:metal ion binding"/>
    <property type="evidence" value="ECO:0007669"/>
    <property type="project" value="UniProtKB-KW"/>
</dbReference>
<dbReference type="EMBL" id="VDLU01000003">
    <property type="protein sequence ID" value="TNJ27659.1"/>
    <property type="molecule type" value="Genomic_DNA"/>
</dbReference>
<evidence type="ECO:0000256" key="4">
    <source>
        <dbReference type="ARBA" id="ARBA00022723"/>
    </source>
</evidence>
<evidence type="ECO:0000256" key="8">
    <source>
        <dbReference type="ARBA" id="ARBA00040649"/>
    </source>
</evidence>
<reference evidence="11 12" key="1">
    <citation type="submission" date="2019-05" db="EMBL/GenBank/DDBJ databases">
        <title>The compact genome of Giardia muris reveals important steps in the evolution of intestinal protozoan parasites.</title>
        <authorList>
            <person name="Xu F."/>
            <person name="Jimenez-Gonzalez A."/>
            <person name="Einarsson E."/>
            <person name="Astvaldsson A."/>
            <person name="Peirasmaki D."/>
            <person name="Eckmann L."/>
            <person name="Andersson J.O."/>
            <person name="Svard S.G."/>
            <person name="Jerlstrom-Hultqvist J."/>
        </authorList>
    </citation>
    <scope>NUCLEOTIDE SEQUENCE [LARGE SCALE GENOMIC DNA]</scope>
    <source>
        <strain evidence="11 12">Roberts-Thomson</strain>
    </source>
</reference>
<evidence type="ECO:0000313" key="11">
    <source>
        <dbReference type="EMBL" id="TNJ27659.1"/>
    </source>
</evidence>
<dbReference type="OrthoDB" id="260091at2759"/>
<evidence type="ECO:0000256" key="7">
    <source>
        <dbReference type="ARBA" id="ARBA00023273"/>
    </source>
</evidence>
<dbReference type="Pfam" id="PF00173">
    <property type="entry name" value="Cyt-b5"/>
    <property type="match status" value="1"/>
</dbReference>
<organism evidence="11 12">
    <name type="scientific">Giardia muris</name>
    <dbReference type="NCBI Taxonomy" id="5742"/>
    <lineage>
        <taxon>Eukaryota</taxon>
        <taxon>Metamonada</taxon>
        <taxon>Diplomonadida</taxon>
        <taxon>Hexamitidae</taxon>
        <taxon>Giardiinae</taxon>
        <taxon>Giardia</taxon>
    </lineage>
</organism>
<dbReference type="InterPro" id="IPR036400">
    <property type="entry name" value="Cyt_B5-like_heme/steroid_sf"/>
</dbReference>
<dbReference type="Proteomes" id="UP000315496">
    <property type="component" value="Chromosome 3"/>
</dbReference>
<gene>
    <name evidence="11" type="ORF">GMRT_16226</name>
</gene>
<keyword evidence="4" id="KW-0479">Metal-binding</keyword>
<evidence type="ECO:0000259" key="10">
    <source>
        <dbReference type="PROSITE" id="PS50255"/>
    </source>
</evidence>
<dbReference type="PANTHER" id="PTHR21281">
    <property type="entry name" value="CYTOCHROME B5 DOMAIN-CONTAINING PROTEIN 1"/>
    <property type="match status" value="1"/>
</dbReference>
<evidence type="ECO:0000256" key="2">
    <source>
        <dbReference type="ARBA" id="ARBA00022490"/>
    </source>
</evidence>
<dbReference type="SUPFAM" id="SSF55856">
    <property type="entry name" value="Cytochrome b5-like heme/steroid binding domain"/>
    <property type="match status" value="1"/>
</dbReference>
<evidence type="ECO:0000256" key="3">
    <source>
        <dbReference type="ARBA" id="ARBA00022617"/>
    </source>
</evidence>
<dbReference type="SMART" id="SM01117">
    <property type="entry name" value="Cyt-b5"/>
    <property type="match status" value="1"/>
</dbReference>
<keyword evidence="7" id="KW-0966">Cell projection</keyword>
<evidence type="ECO:0000256" key="9">
    <source>
        <dbReference type="ARBA" id="ARBA00046139"/>
    </source>
</evidence>
<proteinExistence type="predicted"/>
<name>A0A4Z1T563_GIAMU</name>
<keyword evidence="2" id="KW-0963">Cytoplasm</keyword>
<keyword evidence="5" id="KW-0408">Iron</keyword>
<comment type="caution">
    <text evidence="11">The sequence shown here is derived from an EMBL/GenBank/DDBJ whole genome shotgun (WGS) entry which is preliminary data.</text>
</comment>
<dbReference type="VEuPathDB" id="GiardiaDB:GMRT_16226"/>